<dbReference type="SMART" id="SM00346">
    <property type="entry name" value="HTH_ICLR"/>
    <property type="match status" value="1"/>
</dbReference>
<keyword evidence="2" id="KW-0238">DNA-binding</keyword>
<dbReference type="PROSITE" id="PS51078">
    <property type="entry name" value="ICLR_ED"/>
    <property type="match status" value="1"/>
</dbReference>
<dbReference type="SUPFAM" id="SSF55781">
    <property type="entry name" value="GAF domain-like"/>
    <property type="match status" value="1"/>
</dbReference>
<comment type="caution">
    <text evidence="7">The sequence shown here is derived from an EMBL/GenBank/DDBJ whole genome shotgun (WGS) entry which is preliminary data.</text>
</comment>
<keyword evidence="1" id="KW-0805">Transcription regulation</keyword>
<evidence type="ECO:0000256" key="2">
    <source>
        <dbReference type="ARBA" id="ARBA00023125"/>
    </source>
</evidence>
<dbReference type="PANTHER" id="PTHR30136:SF35">
    <property type="entry name" value="HTH-TYPE TRANSCRIPTIONAL REGULATOR RV1719"/>
    <property type="match status" value="1"/>
</dbReference>
<dbReference type="InterPro" id="IPR005471">
    <property type="entry name" value="Tscrpt_reg_IclR_N"/>
</dbReference>
<name>A0A556B0Y4_9BURK</name>
<dbReference type="Proteomes" id="UP000318405">
    <property type="component" value="Unassembled WGS sequence"/>
</dbReference>
<evidence type="ECO:0000313" key="7">
    <source>
        <dbReference type="EMBL" id="TSH98813.1"/>
    </source>
</evidence>
<feature type="region of interest" description="Disordered" evidence="4">
    <location>
        <begin position="262"/>
        <end position="284"/>
    </location>
</feature>
<evidence type="ECO:0000313" key="8">
    <source>
        <dbReference type="Proteomes" id="UP000318405"/>
    </source>
</evidence>
<feature type="domain" description="IclR-ED" evidence="6">
    <location>
        <begin position="79"/>
        <end position="262"/>
    </location>
</feature>
<evidence type="ECO:0000259" key="5">
    <source>
        <dbReference type="PROSITE" id="PS51077"/>
    </source>
</evidence>
<dbReference type="PANTHER" id="PTHR30136">
    <property type="entry name" value="HELIX-TURN-HELIX TRANSCRIPTIONAL REGULATOR, ICLR FAMILY"/>
    <property type="match status" value="1"/>
</dbReference>
<dbReference type="AlphaFoldDB" id="A0A556B0Y4"/>
<dbReference type="Pfam" id="PF09339">
    <property type="entry name" value="HTH_IclR"/>
    <property type="match status" value="1"/>
</dbReference>
<dbReference type="PROSITE" id="PS51077">
    <property type="entry name" value="HTH_ICLR"/>
    <property type="match status" value="1"/>
</dbReference>
<keyword evidence="3" id="KW-0804">Transcription</keyword>
<dbReference type="Pfam" id="PF01614">
    <property type="entry name" value="IclR_C"/>
    <property type="match status" value="1"/>
</dbReference>
<sequence length="284" mass="29922">MSKGIENDAGGGNPALTTRAPLRVMHLLATLARHAHALSLAELSHTIGIPKTTLLVMLRTLESGGYVESAAGGYRLGRSAYQLAAIIGKANGFPESLHATLERLQRQCGQTVMLAVPGDAWTDLVYVDVVEADSWLSFRARIGARRPLPTTAGGLALLAFAPDAVRRLHVDPPGPPRAADDASAGRTGLARRLAEFRRQGFVMSEGSVEGATGVAAPVFDRDGELAASVVAAGVSAVIHRNLATIRADLMAAGEQMSRILGYAQDYPRRDDDPRGEAGPDSRTG</sequence>
<evidence type="ECO:0000256" key="1">
    <source>
        <dbReference type="ARBA" id="ARBA00023015"/>
    </source>
</evidence>
<protein>
    <submittedName>
        <fullName evidence="7">IclR family transcriptional regulator</fullName>
    </submittedName>
</protein>
<dbReference type="InterPro" id="IPR029016">
    <property type="entry name" value="GAF-like_dom_sf"/>
</dbReference>
<dbReference type="GO" id="GO:0003700">
    <property type="term" value="F:DNA-binding transcription factor activity"/>
    <property type="evidence" value="ECO:0007669"/>
    <property type="project" value="TreeGrafter"/>
</dbReference>
<dbReference type="Gene3D" id="3.30.450.40">
    <property type="match status" value="1"/>
</dbReference>
<dbReference type="OrthoDB" id="8994386at2"/>
<evidence type="ECO:0000256" key="3">
    <source>
        <dbReference type="ARBA" id="ARBA00023163"/>
    </source>
</evidence>
<organism evidence="7 8">
    <name type="scientific">Verticiella sediminum</name>
    <dbReference type="NCBI Taxonomy" id="1247510"/>
    <lineage>
        <taxon>Bacteria</taxon>
        <taxon>Pseudomonadati</taxon>
        <taxon>Pseudomonadota</taxon>
        <taxon>Betaproteobacteria</taxon>
        <taxon>Burkholderiales</taxon>
        <taxon>Alcaligenaceae</taxon>
        <taxon>Verticiella</taxon>
    </lineage>
</organism>
<dbReference type="InterPro" id="IPR050707">
    <property type="entry name" value="HTH_MetabolicPath_Reg"/>
</dbReference>
<keyword evidence="8" id="KW-1185">Reference proteome</keyword>
<gene>
    <name evidence="7" type="ORF">FOZ76_01475</name>
</gene>
<dbReference type="GO" id="GO:0003677">
    <property type="term" value="F:DNA binding"/>
    <property type="evidence" value="ECO:0007669"/>
    <property type="project" value="UniProtKB-KW"/>
</dbReference>
<dbReference type="Gene3D" id="1.10.10.10">
    <property type="entry name" value="Winged helix-like DNA-binding domain superfamily/Winged helix DNA-binding domain"/>
    <property type="match status" value="1"/>
</dbReference>
<dbReference type="InterPro" id="IPR036390">
    <property type="entry name" value="WH_DNA-bd_sf"/>
</dbReference>
<dbReference type="GO" id="GO:0045892">
    <property type="term" value="P:negative regulation of DNA-templated transcription"/>
    <property type="evidence" value="ECO:0007669"/>
    <property type="project" value="TreeGrafter"/>
</dbReference>
<feature type="compositionally biased region" description="Basic and acidic residues" evidence="4">
    <location>
        <begin position="266"/>
        <end position="284"/>
    </location>
</feature>
<dbReference type="InterPro" id="IPR014757">
    <property type="entry name" value="Tscrpt_reg_IclR_C"/>
</dbReference>
<evidence type="ECO:0000256" key="4">
    <source>
        <dbReference type="SAM" id="MobiDB-lite"/>
    </source>
</evidence>
<reference evidence="7 8" key="1">
    <citation type="submission" date="2019-07" db="EMBL/GenBank/DDBJ databases">
        <title>Qingshengfaniella alkalisoli gen. nov., sp. nov., isolated from saline soil.</title>
        <authorList>
            <person name="Xu L."/>
            <person name="Huang X.-X."/>
            <person name="Sun J.-Q."/>
        </authorList>
    </citation>
    <scope>NUCLEOTIDE SEQUENCE [LARGE SCALE GENOMIC DNA]</scope>
    <source>
        <strain evidence="7 8">DSM 27279</strain>
    </source>
</reference>
<dbReference type="EMBL" id="VLTJ01000003">
    <property type="protein sequence ID" value="TSH98813.1"/>
    <property type="molecule type" value="Genomic_DNA"/>
</dbReference>
<proteinExistence type="predicted"/>
<dbReference type="InterPro" id="IPR036388">
    <property type="entry name" value="WH-like_DNA-bd_sf"/>
</dbReference>
<evidence type="ECO:0000259" key="6">
    <source>
        <dbReference type="PROSITE" id="PS51078"/>
    </source>
</evidence>
<accession>A0A556B0Y4</accession>
<feature type="domain" description="HTH iclR-type" evidence="5">
    <location>
        <begin position="18"/>
        <end position="78"/>
    </location>
</feature>
<dbReference type="SUPFAM" id="SSF46785">
    <property type="entry name" value="Winged helix' DNA-binding domain"/>
    <property type="match status" value="1"/>
</dbReference>
<dbReference type="RefSeq" id="WP_143946351.1">
    <property type="nucleotide sequence ID" value="NZ_BAABMB010000001.1"/>
</dbReference>